<reference evidence="2" key="2">
    <citation type="submission" date="2019-01" db="UniProtKB">
        <authorList>
            <consortium name="EnsemblPlants"/>
        </authorList>
    </citation>
    <scope>IDENTIFICATION</scope>
    <source>
        <strain evidence="2">cv. Heinz 1706</strain>
    </source>
</reference>
<reference evidence="2" key="1">
    <citation type="journal article" date="2012" name="Nature">
        <title>The tomato genome sequence provides insights into fleshy fruit evolution.</title>
        <authorList>
            <consortium name="Tomato Genome Consortium"/>
        </authorList>
    </citation>
    <scope>NUCLEOTIDE SEQUENCE [LARGE SCALE GENOMIC DNA]</scope>
    <source>
        <strain evidence="2">cv. Heinz 1706</strain>
    </source>
</reference>
<proteinExistence type="predicted"/>
<accession>A0A3Q7IJQ3</accession>
<dbReference type="AlphaFoldDB" id="A0A3Q7IJQ3"/>
<protein>
    <submittedName>
        <fullName evidence="2">Uncharacterized protein</fullName>
    </submittedName>
</protein>
<name>A0A3Q7IJQ3_SOLLC</name>
<keyword evidence="3" id="KW-1185">Reference proteome</keyword>
<evidence type="ECO:0000256" key="1">
    <source>
        <dbReference type="SAM" id="MobiDB-lite"/>
    </source>
</evidence>
<dbReference type="Proteomes" id="UP000004994">
    <property type="component" value="Chromosome 10"/>
</dbReference>
<dbReference type="Gramene" id="Solyc10g076335.1.1">
    <property type="protein sequence ID" value="Solyc10g076335.1.1"/>
    <property type="gene ID" value="Solyc10g076335.1"/>
</dbReference>
<feature type="region of interest" description="Disordered" evidence="1">
    <location>
        <begin position="171"/>
        <end position="194"/>
    </location>
</feature>
<dbReference type="EnsemblPlants" id="Solyc10g076335.1.1">
    <property type="protein sequence ID" value="Solyc10g076335.1.1"/>
    <property type="gene ID" value="Solyc10g076335.1"/>
</dbReference>
<dbReference type="OMA" id="SANVVWF"/>
<evidence type="ECO:0000313" key="2">
    <source>
        <dbReference type="EnsemblPlants" id="Solyc10g076335.1.1"/>
    </source>
</evidence>
<dbReference type="InParanoid" id="A0A3Q7IJQ3"/>
<evidence type="ECO:0000313" key="3">
    <source>
        <dbReference type="Proteomes" id="UP000004994"/>
    </source>
</evidence>
<sequence>MEILNQENFGDDKVLRSLTTKFEHGVTVIEEFKDLSTYSFNELMSSLLAHEDRINRSLRKFKRRHSRLRGKFGYKGKAENSARHGHGRAAEVETKLVNSVSTRAIFNVYTVRNLSTKKLTVGRSRKMSRRKLISLKMWKKKFPNSESANVVWFIDRGCSNHMSSSKSLFRDLDESQTSENLQPQRFRGASYRRN</sequence>
<organism evidence="2">
    <name type="scientific">Solanum lycopersicum</name>
    <name type="common">Tomato</name>
    <name type="synonym">Lycopersicon esculentum</name>
    <dbReference type="NCBI Taxonomy" id="4081"/>
    <lineage>
        <taxon>Eukaryota</taxon>
        <taxon>Viridiplantae</taxon>
        <taxon>Streptophyta</taxon>
        <taxon>Embryophyta</taxon>
        <taxon>Tracheophyta</taxon>
        <taxon>Spermatophyta</taxon>
        <taxon>Magnoliopsida</taxon>
        <taxon>eudicotyledons</taxon>
        <taxon>Gunneridae</taxon>
        <taxon>Pentapetalae</taxon>
        <taxon>asterids</taxon>
        <taxon>lamiids</taxon>
        <taxon>Solanales</taxon>
        <taxon>Solanaceae</taxon>
        <taxon>Solanoideae</taxon>
        <taxon>Solaneae</taxon>
        <taxon>Solanum</taxon>
        <taxon>Solanum subgen. Lycopersicon</taxon>
    </lineage>
</organism>